<keyword evidence="3" id="KW-1185">Reference proteome</keyword>
<sequence>MQHHQHNAVKIGIGGTAGRNERVNHHRRSGWALTRDWHFTTGVEAHAVEQAVLQHLRGAGHGPHLNRDTMPNGWTETFDADLVTPAALSALVETTIERLAGTQTQAPGRTILRPARWSARSATAAPRRRPPANKAGRGQLPLF</sequence>
<evidence type="ECO:0008006" key="4">
    <source>
        <dbReference type="Google" id="ProtNLM"/>
    </source>
</evidence>
<feature type="region of interest" description="Disordered" evidence="1">
    <location>
        <begin position="102"/>
        <end position="143"/>
    </location>
</feature>
<evidence type="ECO:0000313" key="2">
    <source>
        <dbReference type="EMBL" id="GCD40387.1"/>
    </source>
</evidence>
<evidence type="ECO:0000313" key="3">
    <source>
        <dbReference type="Proteomes" id="UP000286746"/>
    </source>
</evidence>
<reference evidence="2 3" key="1">
    <citation type="submission" date="2018-11" db="EMBL/GenBank/DDBJ databases">
        <title>Whole genome sequence of Streptomyces paromomycinus NBRC 15454(T).</title>
        <authorList>
            <person name="Komaki H."/>
            <person name="Tamura T."/>
        </authorList>
    </citation>
    <scope>NUCLEOTIDE SEQUENCE [LARGE SCALE GENOMIC DNA]</scope>
    <source>
        <strain evidence="2 3">NBRC 15454</strain>
    </source>
</reference>
<dbReference type="AlphaFoldDB" id="A0A401VTH0"/>
<feature type="region of interest" description="Disordered" evidence="1">
    <location>
        <begin position="1"/>
        <end position="24"/>
    </location>
</feature>
<gene>
    <name evidence="2" type="ORF">GKJPGBOP_00036</name>
</gene>
<proteinExistence type="predicted"/>
<evidence type="ECO:0000256" key="1">
    <source>
        <dbReference type="SAM" id="MobiDB-lite"/>
    </source>
</evidence>
<dbReference type="Proteomes" id="UP000286746">
    <property type="component" value="Unassembled WGS sequence"/>
</dbReference>
<organism evidence="2 3">
    <name type="scientific">Streptomyces paromomycinus</name>
    <name type="common">Streptomyces rimosus subsp. paromomycinus</name>
    <dbReference type="NCBI Taxonomy" id="92743"/>
    <lineage>
        <taxon>Bacteria</taxon>
        <taxon>Bacillati</taxon>
        <taxon>Actinomycetota</taxon>
        <taxon>Actinomycetes</taxon>
        <taxon>Kitasatosporales</taxon>
        <taxon>Streptomycetaceae</taxon>
        <taxon>Streptomyces</taxon>
    </lineage>
</organism>
<dbReference type="EMBL" id="BHZD01000001">
    <property type="protein sequence ID" value="GCD40387.1"/>
    <property type="molecule type" value="Genomic_DNA"/>
</dbReference>
<feature type="compositionally biased region" description="Low complexity" evidence="1">
    <location>
        <begin position="113"/>
        <end position="125"/>
    </location>
</feature>
<name>A0A401VTH0_STREY</name>
<protein>
    <recommendedName>
        <fullName evidence="4">GIY-YIG nuclease family protein</fullName>
    </recommendedName>
</protein>
<comment type="caution">
    <text evidence="2">The sequence shown here is derived from an EMBL/GenBank/DDBJ whole genome shotgun (WGS) entry which is preliminary data.</text>
</comment>
<dbReference type="RefSeq" id="WP_125050625.1">
    <property type="nucleotide sequence ID" value="NZ_BHZD01000001.1"/>
</dbReference>
<accession>A0A401VTH0</accession>